<dbReference type="InterPro" id="IPR036236">
    <property type="entry name" value="Znf_C2H2_sf"/>
</dbReference>
<keyword evidence="1" id="KW-0862">Zinc</keyword>
<keyword evidence="5" id="KW-1185">Reference proteome</keyword>
<gene>
    <name evidence="4" type="ORF">IFR04_010528</name>
</gene>
<accession>A0A8H7W9K9</accession>
<keyword evidence="1" id="KW-0863">Zinc-finger</keyword>
<dbReference type="PROSITE" id="PS50157">
    <property type="entry name" value="ZINC_FINGER_C2H2_2"/>
    <property type="match status" value="1"/>
</dbReference>
<organism evidence="4 5">
    <name type="scientific">Cadophora malorum</name>
    <dbReference type="NCBI Taxonomy" id="108018"/>
    <lineage>
        <taxon>Eukaryota</taxon>
        <taxon>Fungi</taxon>
        <taxon>Dikarya</taxon>
        <taxon>Ascomycota</taxon>
        <taxon>Pezizomycotina</taxon>
        <taxon>Leotiomycetes</taxon>
        <taxon>Helotiales</taxon>
        <taxon>Ploettnerulaceae</taxon>
        <taxon>Cadophora</taxon>
    </lineage>
</organism>
<evidence type="ECO:0000256" key="1">
    <source>
        <dbReference type="PROSITE-ProRule" id="PRU00042"/>
    </source>
</evidence>
<evidence type="ECO:0000313" key="4">
    <source>
        <dbReference type="EMBL" id="KAG4416309.1"/>
    </source>
</evidence>
<reference evidence="4" key="1">
    <citation type="submission" date="2021-02" db="EMBL/GenBank/DDBJ databases">
        <title>Genome sequence Cadophora malorum strain M34.</title>
        <authorList>
            <person name="Stefanovic E."/>
            <person name="Vu D."/>
            <person name="Scully C."/>
            <person name="Dijksterhuis J."/>
            <person name="Roader J."/>
            <person name="Houbraken J."/>
        </authorList>
    </citation>
    <scope>NUCLEOTIDE SEQUENCE</scope>
    <source>
        <strain evidence="4">M34</strain>
    </source>
</reference>
<dbReference type="OrthoDB" id="3597933at2759"/>
<keyword evidence="1" id="KW-0479">Metal-binding</keyword>
<dbReference type="InterPro" id="IPR013087">
    <property type="entry name" value="Znf_C2H2_type"/>
</dbReference>
<dbReference type="Proteomes" id="UP000664132">
    <property type="component" value="Unassembled WGS sequence"/>
</dbReference>
<evidence type="ECO:0000259" key="3">
    <source>
        <dbReference type="PROSITE" id="PS50157"/>
    </source>
</evidence>
<sequence>MDANPYPVMKGDREMALRREIKRRLRVVEQKEQEQANVSQGKRKIEIKDEENVGPLPKKARVFSAEQQYNVTQDSWISAHPATTQSDVPFITIPTITGFHYGTVRTLPLTADISNRPLVIRLYGASPPPQPAANLPAPRRPLTCIPAIPPPSNRPEPHLPQSGSPWLPPDAARETTTRRFTCAWINCNKDYSTIERANRHIKTTHMKGRNWVCQQCGHFSAKEEEKLTDHLRRTGHKDDRWPGFEFWKRI</sequence>
<evidence type="ECO:0000256" key="2">
    <source>
        <dbReference type="SAM" id="MobiDB-lite"/>
    </source>
</evidence>
<proteinExistence type="predicted"/>
<dbReference type="AlphaFoldDB" id="A0A8H7W9K9"/>
<feature type="domain" description="C2H2-type" evidence="3">
    <location>
        <begin position="180"/>
        <end position="210"/>
    </location>
</feature>
<dbReference type="SMART" id="SM00355">
    <property type="entry name" value="ZnF_C2H2"/>
    <property type="match status" value="2"/>
</dbReference>
<dbReference type="PROSITE" id="PS00028">
    <property type="entry name" value="ZINC_FINGER_C2H2_1"/>
    <property type="match status" value="1"/>
</dbReference>
<dbReference type="GO" id="GO:0008270">
    <property type="term" value="F:zinc ion binding"/>
    <property type="evidence" value="ECO:0007669"/>
    <property type="project" value="UniProtKB-KW"/>
</dbReference>
<comment type="caution">
    <text evidence="4">The sequence shown here is derived from an EMBL/GenBank/DDBJ whole genome shotgun (WGS) entry which is preliminary data.</text>
</comment>
<name>A0A8H7W9K9_9HELO</name>
<dbReference type="Gene3D" id="3.30.160.60">
    <property type="entry name" value="Classic Zinc Finger"/>
    <property type="match status" value="1"/>
</dbReference>
<evidence type="ECO:0000313" key="5">
    <source>
        <dbReference type="Proteomes" id="UP000664132"/>
    </source>
</evidence>
<protein>
    <recommendedName>
        <fullName evidence="3">C2H2-type domain-containing protein</fullName>
    </recommendedName>
</protein>
<feature type="region of interest" description="Disordered" evidence="2">
    <location>
        <begin position="149"/>
        <end position="169"/>
    </location>
</feature>
<dbReference type="SUPFAM" id="SSF57667">
    <property type="entry name" value="beta-beta-alpha zinc fingers"/>
    <property type="match status" value="1"/>
</dbReference>
<dbReference type="EMBL" id="JAFJYH010000190">
    <property type="protein sequence ID" value="KAG4416309.1"/>
    <property type="molecule type" value="Genomic_DNA"/>
</dbReference>